<protein>
    <submittedName>
        <fullName evidence="1">Uncharacterized protein</fullName>
    </submittedName>
</protein>
<dbReference type="Proteomes" id="UP000030481">
    <property type="component" value="Unassembled WGS sequence"/>
</dbReference>
<gene>
    <name evidence="1" type="ORF">EV01_1381</name>
</gene>
<dbReference type="EMBL" id="JNAR01000016">
    <property type="protein sequence ID" value="KGG07047.1"/>
    <property type="molecule type" value="Genomic_DNA"/>
</dbReference>
<organism evidence="1 2">
    <name type="scientific">Prochlorococcus marinus str. MIT 9401</name>
    <dbReference type="NCBI Taxonomy" id="167551"/>
    <lineage>
        <taxon>Bacteria</taxon>
        <taxon>Bacillati</taxon>
        <taxon>Cyanobacteriota</taxon>
        <taxon>Cyanophyceae</taxon>
        <taxon>Synechococcales</taxon>
        <taxon>Prochlorococcaceae</taxon>
        <taxon>Prochlorococcus</taxon>
    </lineage>
</organism>
<reference evidence="2" key="1">
    <citation type="journal article" date="2014" name="Sci. Data">
        <title>Genomes of diverse isolates of the marine cyanobacterium Prochlorococcus.</title>
        <authorList>
            <person name="Biller S."/>
            <person name="Berube P."/>
            <person name="Thompson J."/>
            <person name="Kelly L."/>
            <person name="Roggensack S."/>
            <person name="Awad L."/>
            <person name="Roache-Johnson K."/>
            <person name="Ding H."/>
            <person name="Giovannoni S.J."/>
            <person name="Moore L.R."/>
            <person name="Chisholm S.W."/>
        </authorList>
    </citation>
    <scope>NUCLEOTIDE SEQUENCE [LARGE SCALE GENOMIC DNA]</scope>
</reference>
<proteinExistence type="predicted"/>
<comment type="caution">
    <text evidence="1">The sequence shown here is derived from an EMBL/GenBank/DDBJ whole genome shotgun (WGS) entry which is preliminary data.</text>
</comment>
<name>A0A0A2B1Q2_PROMR</name>
<evidence type="ECO:0000313" key="1">
    <source>
        <dbReference type="EMBL" id="KGG07047.1"/>
    </source>
</evidence>
<accession>A0A0A2B1Q2</accession>
<dbReference type="AlphaFoldDB" id="A0A0A2B1Q2"/>
<sequence length="66" mass="7435">MPLVNNLIGLFLFINLVEDNFTIDVVISGLRHNELLLTIPTTWFSSITPRPFIVSKVFINEGETSS</sequence>
<evidence type="ECO:0000313" key="2">
    <source>
        <dbReference type="Proteomes" id="UP000030481"/>
    </source>
</evidence>